<keyword evidence="2" id="KW-1185">Reference proteome</keyword>
<dbReference type="GO" id="GO:0031490">
    <property type="term" value="F:chromatin DNA binding"/>
    <property type="evidence" value="ECO:0007669"/>
    <property type="project" value="TreeGrafter"/>
</dbReference>
<evidence type="ECO:0000313" key="1">
    <source>
        <dbReference type="EMBL" id="KAJ5217377.1"/>
    </source>
</evidence>
<dbReference type="PANTHER" id="PTHR31606:SF1">
    <property type="entry name" value="WW DOMAIN BINDING PROTEIN 2, ISOFORM E"/>
    <property type="match status" value="1"/>
</dbReference>
<evidence type="ECO:0008006" key="3">
    <source>
        <dbReference type="Google" id="ProtNLM"/>
    </source>
</evidence>
<dbReference type="CDD" id="cd13214">
    <property type="entry name" value="PH-GRAM_WBP2"/>
    <property type="match status" value="1"/>
</dbReference>
<dbReference type="GeneID" id="83206984"/>
<dbReference type="OrthoDB" id="1259151at2759"/>
<organism evidence="1 2">
    <name type="scientific">Penicillium chermesinum</name>
    <dbReference type="NCBI Taxonomy" id="63820"/>
    <lineage>
        <taxon>Eukaryota</taxon>
        <taxon>Fungi</taxon>
        <taxon>Dikarya</taxon>
        <taxon>Ascomycota</taxon>
        <taxon>Pezizomycotina</taxon>
        <taxon>Eurotiomycetes</taxon>
        <taxon>Eurotiomycetidae</taxon>
        <taxon>Eurotiales</taxon>
        <taxon>Aspergillaceae</taxon>
        <taxon>Penicillium</taxon>
    </lineage>
</organism>
<feature type="non-terminal residue" evidence="1">
    <location>
        <position position="1"/>
    </location>
</feature>
<reference evidence="1" key="1">
    <citation type="submission" date="2022-11" db="EMBL/GenBank/DDBJ databases">
        <authorList>
            <person name="Petersen C."/>
        </authorList>
    </citation>
    <scope>NUCLEOTIDE SEQUENCE</scope>
    <source>
        <strain evidence="1">IBT 19713</strain>
    </source>
</reference>
<dbReference type="SUPFAM" id="SSF50729">
    <property type="entry name" value="PH domain-like"/>
    <property type="match status" value="1"/>
</dbReference>
<sequence length="228" mass="24757">WVMLHDQKGFVPLSNERVIYTSPPRTSFALTPPSGYKGPEKLSIQSSAGCIYLTNQRIVYLPSQSQSSDIQSFSSPLLNVRDSHVSAPFFGPNVWTALIQPVSGGGISPSLPAVQAKVTFKEGGAFDFHTNFERIKERLEQAVENTGEGAQGLRSVDLSAVHLEELPAYEGPSNPAVQEDSNDTIAIPANNQRASILVADPVEPPPGYEEVQQQSVAQVLEERLRQAS</sequence>
<reference evidence="1" key="2">
    <citation type="journal article" date="2023" name="IMA Fungus">
        <title>Comparative genomic study of the Penicillium genus elucidates a diverse pangenome and 15 lateral gene transfer events.</title>
        <authorList>
            <person name="Petersen C."/>
            <person name="Sorensen T."/>
            <person name="Nielsen M.R."/>
            <person name="Sondergaard T.E."/>
            <person name="Sorensen J.L."/>
            <person name="Fitzpatrick D.A."/>
            <person name="Frisvad J.C."/>
            <person name="Nielsen K.L."/>
        </authorList>
    </citation>
    <scope>NUCLEOTIDE SEQUENCE</scope>
    <source>
        <strain evidence="1">IBT 19713</strain>
    </source>
</reference>
<gene>
    <name evidence="1" type="ORF">N7468_010385</name>
</gene>
<comment type="caution">
    <text evidence="1">The sequence shown here is derived from an EMBL/GenBank/DDBJ whole genome shotgun (WGS) entry which is preliminary data.</text>
</comment>
<dbReference type="Proteomes" id="UP001150941">
    <property type="component" value="Unassembled WGS sequence"/>
</dbReference>
<dbReference type="GO" id="GO:0005634">
    <property type="term" value="C:nucleus"/>
    <property type="evidence" value="ECO:0007669"/>
    <property type="project" value="TreeGrafter"/>
</dbReference>
<evidence type="ECO:0000313" key="2">
    <source>
        <dbReference type="Proteomes" id="UP001150941"/>
    </source>
</evidence>
<dbReference type="InterPro" id="IPR044852">
    <property type="entry name" value="WBP2-like"/>
</dbReference>
<dbReference type="AlphaFoldDB" id="A0A9W9NCJ4"/>
<proteinExistence type="predicted"/>
<dbReference type="RefSeq" id="XP_058326248.1">
    <property type="nucleotide sequence ID" value="XM_058479680.1"/>
</dbReference>
<dbReference type="EMBL" id="JAPQKS010000008">
    <property type="protein sequence ID" value="KAJ5217377.1"/>
    <property type="molecule type" value="Genomic_DNA"/>
</dbReference>
<dbReference type="GO" id="GO:0003713">
    <property type="term" value="F:transcription coactivator activity"/>
    <property type="evidence" value="ECO:0007669"/>
    <property type="project" value="InterPro"/>
</dbReference>
<protein>
    <recommendedName>
        <fullName evidence="3">WW domain-binding protein</fullName>
    </recommendedName>
</protein>
<name>A0A9W9NCJ4_9EURO</name>
<accession>A0A9W9NCJ4</accession>
<dbReference type="PANTHER" id="PTHR31606">
    <property type="entry name" value="WW DOMAIN BINDING PROTEIN 2, ISOFORM E"/>
    <property type="match status" value="1"/>
</dbReference>